<dbReference type="Proteomes" id="UP000283383">
    <property type="component" value="Unassembled WGS sequence"/>
</dbReference>
<dbReference type="GO" id="GO:0070762">
    <property type="term" value="C:nuclear pore transmembrane ring"/>
    <property type="evidence" value="ECO:0007669"/>
    <property type="project" value="TreeGrafter"/>
</dbReference>
<accession>A0A420HN97</accession>
<comment type="caution">
    <text evidence="2">The sequence shown here is derived from an EMBL/GenBank/DDBJ whole genome shotgun (WGS) entry which is preliminary data.</text>
</comment>
<dbReference type="EMBL" id="MCBQ01017960">
    <property type="protein sequence ID" value="RKF58839.1"/>
    <property type="molecule type" value="Genomic_DNA"/>
</dbReference>
<reference evidence="2 3" key="1">
    <citation type="journal article" date="2018" name="BMC Genomics">
        <title>Comparative genome analyses reveal sequence features reflecting distinct modes of host-adaptation between dicot and monocot powdery mildew.</title>
        <authorList>
            <person name="Wu Y."/>
            <person name="Ma X."/>
            <person name="Pan Z."/>
            <person name="Kale S.D."/>
            <person name="Song Y."/>
            <person name="King H."/>
            <person name="Zhang Q."/>
            <person name="Presley C."/>
            <person name="Deng X."/>
            <person name="Wei C.I."/>
            <person name="Xiao S."/>
        </authorList>
    </citation>
    <scope>NUCLEOTIDE SEQUENCE [LARGE SCALE GENOMIC DNA]</scope>
    <source>
        <strain evidence="2">UMSG3</strain>
    </source>
</reference>
<sequence length="250" mass="27469">MPTSPKPSTPVSQTSPSTPHTGTWRHPRLDEIVRRQNSSSFDKQNVRRILYNVGGIIAIFYAARKLVEIPPLSWLDSTALKQFTRYSYYLIQFTLLYNIFTASLPLFRQADDLKDIPLTPAQRKLLGLQPVSVAAVSVSEYNTPPKYARTSSPLSRSPSNNDKNTILSSPWNESPITSGLPASPLSLLGRFGRGSNHRSSFGSSNLSSVSMGSHDIPGTPTPSTPKVGVGVNSKWLYDRGRSSGTSRIYT</sequence>
<feature type="region of interest" description="Disordered" evidence="1">
    <location>
        <begin position="144"/>
        <end position="172"/>
    </location>
</feature>
<gene>
    <name evidence="2" type="ORF">GcM3_179003</name>
</gene>
<evidence type="ECO:0000313" key="3">
    <source>
        <dbReference type="Proteomes" id="UP000283383"/>
    </source>
</evidence>
<dbReference type="AlphaFoldDB" id="A0A420HN97"/>
<proteinExistence type="predicted"/>
<dbReference type="InterPro" id="IPR012578">
    <property type="entry name" value="Nucl_pore_cmplx"/>
</dbReference>
<evidence type="ECO:0000256" key="1">
    <source>
        <dbReference type="SAM" id="MobiDB-lite"/>
    </source>
</evidence>
<feature type="compositionally biased region" description="Polar residues" evidence="1">
    <location>
        <begin position="149"/>
        <end position="172"/>
    </location>
</feature>
<name>A0A420HN97_9PEZI</name>
<dbReference type="Pfam" id="PF08058">
    <property type="entry name" value="NPCC"/>
    <property type="match status" value="1"/>
</dbReference>
<dbReference type="PANTHER" id="PTHR28003">
    <property type="entry name" value="NUCLEOPORIN POM34"/>
    <property type="match status" value="1"/>
</dbReference>
<feature type="region of interest" description="Disordered" evidence="1">
    <location>
        <begin position="1"/>
        <end position="26"/>
    </location>
</feature>
<feature type="region of interest" description="Disordered" evidence="1">
    <location>
        <begin position="199"/>
        <end position="230"/>
    </location>
</feature>
<organism evidence="2 3">
    <name type="scientific">Golovinomyces cichoracearum</name>
    <dbReference type="NCBI Taxonomy" id="62708"/>
    <lineage>
        <taxon>Eukaryota</taxon>
        <taxon>Fungi</taxon>
        <taxon>Dikarya</taxon>
        <taxon>Ascomycota</taxon>
        <taxon>Pezizomycotina</taxon>
        <taxon>Leotiomycetes</taxon>
        <taxon>Erysiphales</taxon>
        <taxon>Erysiphaceae</taxon>
        <taxon>Golovinomyces</taxon>
    </lineage>
</organism>
<keyword evidence="3" id="KW-1185">Reference proteome</keyword>
<dbReference type="GO" id="GO:0005640">
    <property type="term" value="C:nuclear outer membrane"/>
    <property type="evidence" value="ECO:0007669"/>
    <property type="project" value="TreeGrafter"/>
</dbReference>
<feature type="compositionally biased region" description="Low complexity" evidence="1">
    <location>
        <begin position="199"/>
        <end position="214"/>
    </location>
</feature>
<protein>
    <submittedName>
        <fullName evidence="2">Nucleoporin POM34</fullName>
    </submittedName>
</protein>
<dbReference type="STRING" id="62708.A0A420HN97"/>
<dbReference type="PANTHER" id="PTHR28003:SF1">
    <property type="entry name" value="NUCLEOPORIN POM34"/>
    <property type="match status" value="1"/>
</dbReference>
<evidence type="ECO:0000313" key="2">
    <source>
        <dbReference type="EMBL" id="RKF58839.1"/>
    </source>
</evidence>
<dbReference type="GO" id="GO:0030474">
    <property type="term" value="P:spindle pole body duplication"/>
    <property type="evidence" value="ECO:0007669"/>
    <property type="project" value="TreeGrafter"/>
</dbReference>
<dbReference type="GO" id="GO:0006606">
    <property type="term" value="P:protein import into nucleus"/>
    <property type="evidence" value="ECO:0007669"/>
    <property type="project" value="TreeGrafter"/>
</dbReference>
<feature type="compositionally biased region" description="Low complexity" evidence="1">
    <location>
        <begin position="9"/>
        <end position="21"/>
    </location>
</feature>